<evidence type="ECO:0000313" key="7">
    <source>
        <dbReference type="Proteomes" id="UP001310022"/>
    </source>
</evidence>
<evidence type="ECO:0000259" key="5">
    <source>
        <dbReference type="Pfam" id="PF01258"/>
    </source>
</evidence>
<dbReference type="Pfam" id="PF01258">
    <property type="entry name" value="zf-dskA_traR"/>
    <property type="match status" value="1"/>
</dbReference>
<evidence type="ECO:0000313" key="6">
    <source>
        <dbReference type="EMBL" id="GJM62137.1"/>
    </source>
</evidence>
<dbReference type="EMBL" id="BQKE01000001">
    <property type="protein sequence ID" value="GJM62137.1"/>
    <property type="molecule type" value="Genomic_DNA"/>
</dbReference>
<dbReference type="Proteomes" id="UP001310022">
    <property type="component" value="Unassembled WGS sequence"/>
</dbReference>
<dbReference type="PROSITE" id="PS51128">
    <property type="entry name" value="ZF_DKSA_2"/>
    <property type="match status" value="1"/>
</dbReference>
<dbReference type="GO" id="GO:0008270">
    <property type="term" value="F:zinc ion binding"/>
    <property type="evidence" value="ECO:0007669"/>
    <property type="project" value="UniProtKB-KW"/>
</dbReference>
<gene>
    <name evidence="6" type="primary">dksA</name>
    <name evidence="6" type="ORF">PEDI_26890</name>
</gene>
<dbReference type="AlphaFoldDB" id="A0AAN4VZ52"/>
<dbReference type="PANTHER" id="PTHR33823">
    <property type="entry name" value="RNA POLYMERASE-BINDING TRANSCRIPTION FACTOR DKSA-RELATED"/>
    <property type="match status" value="1"/>
</dbReference>
<keyword evidence="7" id="KW-1185">Reference proteome</keyword>
<evidence type="ECO:0000256" key="2">
    <source>
        <dbReference type="ARBA" id="ARBA00022771"/>
    </source>
</evidence>
<sequence length="140" mass="15822">MNISTEYLPVMAEQQNQSQLRYSKEDLAEFEALILKKIGRATNELNFIKETLGKSNHSGTENSIGNIKPLEDSADVQEKENLQELAVRQQKFLNNLQKALIRIKNGTYGVCVDTGKLIPKDRLRAVPHTTQTIEAKLKRA</sequence>
<evidence type="ECO:0000256" key="4">
    <source>
        <dbReference type="PROSITE-ProRule" id="PRU00510"/>
    </source>
</evidence>
<evidence type="ECO:0000256" key="1">
    <source>
        <dbReference type="ARBA" id="ARBA00022723"/>
    </source>
</evidence>
<dbReference type="InterPro" id="IPR000962">
    <property type="entry name" value="Znf_DskA_TraR"/>
</dbReference>
<dbReference type="PANTHER" id="PTHR33823:SF2">
    <property type="entry name" value="RNA POLYMERASE-BINDING TRANSCRIPTION FACTOR DKSA"/>
    <property type="match status" value="1"/>
</dbReference>
<proteinExistence type="predicted"/>
<protein>
    <submittedName>
        <fullName evidence="6">Molecular chaperone DnaK</fullName>
    </submittedName>
</protein>
<dbReference type="Gene3D" id="1.20.120.910">
    <property type="entry name" value="DksA, coiled-coil domain"/>
    <property type="match status" value="1"/>
</dbReference>
<name>A0AAN4VZ52_9BACT</name>
<reference evidence="6 7" key="1">
    <citation type="submission" date="2021-12" db="EMBL/GenBank/DDBJ databases">
        <title>Genome sequencing of bacteria with rrn-lacking chromosome and rrn-plasmid.</title>
        <authorList>
            <person name="Anda M."/>
            <person name="Iwasaki W."/>
        </authorList>
    </citation>
    <scope>NUCLEOTIDE SEQUENCE [LARGE SCALE GENOMIC DNA]</scope>
    <source>
        <strain evidence="6 7">NBRC 15940</strain>
    </source>
</reference>
<keyword evidence="1" id="KW-0479">Metal-binding</keyword>
<dbReference type="RefSeq" id="WP_420916718.1">
    <property type="nucleotide sequence ID" value="NZ_BQKE01000001.1"/>
</dbReference>
<keyword evidence="3" id="KW-0862">Zinc</keyword>
<keyword evidence="2" id="KW-0863">Zinc-finger</keyword>
<accession>A0AAN4VZ52</accession>
<feature type="domain" description="Zinc finger DksA/TraR C4-type" evidence="5">
    <location>
        <begin position="106"/>
        <end position="136"/>
    </location>
</feature>
<evidence type="ECO:0000256" key="3">
    <source>
        <dbReference type="ARBA" id="ARBA00022833"/>
    </source>
</evidence>
<feature type="zinc finger region" description="dksA C4-type" evidence="4">
    <location>
        <begin position="111"/>
        <end position="135"/>
    </location>
</feature>
<comment type="caution">
    <text evidence="6">The sequence shown here is derived from an EMBL/GenBank/DDBJ whole genome shotgun (WGS) entry which is preliminary data.</text>
</comment>
<organism evidence="6 7">
    <name type="scientific">Persicobacter diffluens</name>
    <dbReference type="NCBI Taxonomy" id="981"/>
    <lineage>
        <taxon>Bacteria</taxon>
        <taxon>Pseudomonadati</taxon>
        <taxon>Bacteroidota</taxon>
        <taxon>Cytophagia</taxon>
        <taxon>Cytophagales</taxon>
        <taxon>Persicobacteraceae</taxon>
        <taxon>Persicobacter</taxon>
    </lineage>
</organism>